<gene>
    <name evidence="2" type="ORF">QTP70_033662</name>
</gene>
<feature type="region of interest" description="Disordered" evidence="1">
    <location>
        <begin position="1"/>
        <end position="26"/>
    </location>
</feature>
<protein>
    <submittedName>
        <fullName evidence="2">Uncharacterized protein</fullName>
    </submittedName>
</protein>
<dbReference type="Proteomes" id="UP001274896">
    <property type="component" value="Unassembled WGS sequence"/>
</dbReference>
<feature type="compositionally biased region" description="Basic residues" evidence="1">
    <location>
        <begin position="1"/>
        <end position="13"/>
    </location>
</feature>
<organism evidence="2 3">
    <name type="scientific">Hemibagrus guttatus</name>
    <dbReference type="NCBI Taxonomy" id="175788"/>
    <lineage>
        <taxon>Eukaryota</taxon>
        <taxon>Metazoa</taxon>
        <taxon>Chordata</taxon>
        <taxon>Craniata</taxon>
        <taxon>Vertebrata</taxon>
        <taxon>Euteleostomi</taxon>
        <taxon>Actinopterygii</taxon>
        <taxon>Neopterygii</taxon>
        <taxon>Teleostei</taxon>
        <taxon>Ostariophysi</taxon>
        <taxon>Siluriformes</taxon>
        <taxon>Bagridae</taxon>
        <taxon>Hemibagrus</taxon>
    </lineage>
</organism>
<dbReference type="EMBL" id="JAUCMX010000003">
    <property type="protein sequence ID" value="KAK3552083.1"/>
    <property type="molecule type" value="Genomic_DNA"/>
</dbReference>
<accession>A0AAE0RGH8</accession>
<comment type="caution">
    <text evidence="2">The sequence shown here is derived from an EMBL/GenBank/DDBJ whole genome shotgun (WGS) entry which is preliminary data.</text>
</comment>
<proteinExistence type="predicted"/>
<evidence type="ECO:0000256" key="1">
    <source>
        <dbReference type="SAM" id="MobiDB-lite"/>
    </source>
</evidence>
<keyword evidence="3" id="KW-1185">Reference proteome</keyword>
<name>A0AAE0RGH8_9TELE</name>
<evidence type="ECO:0000313" key="2">
    <source>
        <dbReference type="EMBL" id="KAK3552083.1"/>
    </source>
</evidence>
<sequence>MQQQRKTRAKHREKPSPPPPPSVFEISTRNCFAPLRETEYDVVITGDSIVRHVRATAAKGKGHLLGFYAVDDPSDAEQACSGGPGCRRPPPMSVPRHHSPPSPRGTEAANEPAWNPGEHTPGMLETPQCPEAVVAPRHPEPPQLKDALA</sequence>
<reference evidence="2" key="1">
    <citation type="submission" date="2023-06" db="EMBL/GenBank/DDBJ databases">
        <title>Male Hemibagrus guttatus genome.</title>
        <authorList>
            <person name="Bian C."/>
        </authorList>
    </citation>
    <scope>NUCLEOTIDE SEQUENCE</scope>
    <source>
        <strain evidence="2">Male_cb2023</strain>
        <tissue evidence="2">Muscle</tissue>
    </source>
</reference>
<dbReference type="AlphaFoldDB" id="A0AAE0RGH8"/>
<evidence type="ECO:0000313" key="3">
    <source>
        <dbReference type="Proteomes" id="UP001274896"/>
    </source>
</evidence>
<feature type="region of interest" description="Disordered" evidence="1">
    <location>
        <begin position="73"/>
        <end position="149"/>
    </location>
</feature>